<evidence type="ECO:0000256" key="3">
    <source>
        <dbReference type="ARBA" id="ARBA00022679"/>
    </source>
</evidence>
<dbReference type="PANTHER" id="PTHR33841">
    <property type="entry name" value="DNA METHYLTRANSFERASE YEEA-RELATED"/>
    <property type="match status" value="1"/>
</dbReference>
<dbReference type="Pfam" id="PF20473">
    <property type="entry name" value="MmeI_Mtase"/>
    <property type="match status" value="1"/>
</dbReference>
<evidence type="ECO:0000256" key="1">
    <source>
        <dbReference type="ARBA" id="ARBA00011900"/>
    </source>
</evidence>
<protein>
    <recommendedName>
        <fullName evidence="1">site-specific DNA-methyltransferase (adenine-specific)</fullName>
        <ecNumber evidence="1">2.1.1.72</ecNumber>
    </recommendedName>
</protein>
<dbReference type="GO" id="GO:0008168">
    <property type="term" value="F:methyltransferase activity"/>
    <property type="evidence" value="ECO:0007669"/>
    <property type="project" value="UniProtKB-KW"/>
</dbReference>
<name>A0ABZ1U8Z3_9ACTN</name>
<dbReference type="InterPro" id="IPR029063">
    <property type="entry name" value="SAM-dependent_MTases_sf"/>
</dbReference>
<evidence type="ECO:0000259" key="7">
    <source>
        <dbReference type="Pfam" id="PF07669"/>
    </source>
</evidence>
<dbReference type="Pfam" id="PF07669">
    <property type="entry name" value="Eco57I"/>
    <property type="match status" value="1"/>
</dbReference>
<dbReference type="PANTHER" id="PTHR33841:SF1">
    <property type="entry name" value="DNA METHYLTRANSFERASE A"/>
    <property type="match status" value="1"/>
</dbReference>
<evidence type="ECO:0000256" key="2">
    <source>
        <dbReference type="ARBA" id="ARBA00022603"/>
    </source>
</evidence>
<keyword evidence="4" id="KW-0949">S-adenosyl-L-methionine</keyword>
<dbReference type="InterPro" id="IPR050953">
    <property type="entry name" value="N4_N6_ade-DNA_methylase"/>
</dbReference>
<gene>
    <name evidence="9" type="ORF">OHA16_27830</name>
</gene>
<feature type="domain" description="MmeI-like DNA-methyltransferase" evidence="8">
    <location>
        <begin position="676"/>
        <end position="756"/>
    </location>
</feature>
<dbReference type="GO" id="GO:0032259">
    <property type="term" value="P:methylation"/>
    <property type="evidence" value="ECO:0007669"/>
    <property type="project" value="UniProtKB-KW"/>
</dbReference>
<dbReference type="InterPro" id="IPR011639">
    <property type="entry name" value="MethylTrfase_TaqI-like_dom"/>
</dbReference>
<dbReference type="InterPro" id="IPR002052">
    <property type="entry name" value="DNA_methylase_N6_adenine_CS"/>
</dbReference>
<evidence type="ECO:0000256" key="6">
    <source>
        <dbReference type="SAM" id="MobiDB-lite"/>
    </source>
</evidence>
<dbReference type="InterPro" id="IPR046816">
    <property type="entry name" value="MmeI_Mtase"/>
</dbReference>
<accession>A0ABZ1U8Z3</accession>
<evidence type="ECO:0000256" key="4">
    <source>
        <dbReference type="ARBA" id="ARBA00022691"/>
    </source>
</evidence>
<feature type="domain" description="Type II methyltransferase M.TaqI-like" evidence="7">
    <location>
        <begin position="1159"/>
        <end position="1199"/>
    </location>
</feature>
<sequence length="1901" mass="209718">MTYDSLVNEGEYFPAFYLDEILPAQLKNGPLKQWTAKERAGEDTPRQGLRNLSAPYLTARAALRDAADKFNATEDVHAVAAQQAGVEVLKSLRSLEHGELAAAVAYATPEPGAAWASDSSPEAEWRTSLASWHDRLLRALGYSPAPGLRIVHSPAGTVAVPVALSEDQLVVLTGGFATSVDQVRGGGEDGSGGAAGRLPAPVRVGSGKTLTTVTDLAAWLLSADNSPRYALLLFGGVMILADREHFARGRFLAVSLDIALPRKGAKGANAGELDVIAALFGADSLRPKEDGKEDDIARFVAESRDHSVGVTSDLRKGLQASVQLIANEVLNLVRKEKVRVEDLAAWLPDVLKEPGDLPKLLTTESLRYLYRILFLLYAEARPELDILPMKSEEYVTGYSVSRLRELVIPEKLTDSRARRGHHFHDSLALLFEKVFTGHPAAETVSTRDALDMGDVAETSGDDGQEGVRIEALRSRLFDPRSIRLVGQKLSAPSHGAGDGPAELDLRLRNEVLHKVLRHLTLIEGKGRYGRGGFISYANLSINHLGAVYEGLMSYTGFIMDEVKYEVAKGGDPEAGSWLITGGQVASGRYPDTPGDSVFVKRTVNKETREEESATYPVGTYVYRLAGRDRQTSASYYTPESLTQATVEQALRFRLDPEGKVDPKEPEKAWVNAADVLRWRVCEPALGSGAFLNEAVNQLAELYLRLAERERGVQIDPEEYQREFQKAKAYIALHNAYGVDLNDTAVELAEISLWLNTMYPGMKAPWYGLHLHRGNSLIGASRKVYPGNALHEGGWLRSKEQTAPKAVPLGQPLPGQAVHQFLLPALGWGSVVDDVSVRKPKKGAADQTEKSVVAGAEAEWLEPEIIEAMTKWRAGLRRAPKGGGAAKKAAAARKAAPAIVTADVALPFEDEHGQGALDLGFDTWQQSALDLSGAASGGRGMAAAKRVQRTEVRQEESEQSAQVGRLMALAQRVEYLWQLVVKRLQLSEQEIARTVGVWGASADVLAKTRVAAGGLAVDRDAVLAALHAEGSPYWRLRQVMDAWCSLWFWPLEEVGLLNGTDRARYFQGDIDLTKIKKGYPGRKTALKSLDDWIEFAEAVVGRVDVDSGKQKVSFFEVGAVTDLEQLDEAERNLDAQMIDATAWEEPYDLGDLFPWYGTAYRIARERGFFHWELDFAHVFAEGGFDLMVGNPPWVRQEWDEDGVLAEFEPWFKLTEKPGNEERSALKEALLGQPSKRSTYLGELAGIAAISGFLSASDTYLELAGTRPNMYWAFMVRAWRSIGERGIAGLLHPSTHLTGPNVGMLRAESYKHLRLHADFANELYLFAKPVMNDTRFSVNVYGASQEISFQHVSWLFHPQVLLRSLRAGDTDPLPAIKRWDEDKDRYVWDLRPHRGRIVVVNRETLAKWRALIGEEELRPIDETPILFPVTNSEASAIAALASWPDRIRGSFRQITGGFNETNDRDVARYFGADPGSVDGWKDVILQGSFIGVATPYGKQPPPGGSKTMRDYERWDHVNLSDCAVPRVNYRRKVSVEKFEKAQAKWVDVGRLSQLRSTPAAVVAALTDVEESTPGISRQEQDAAVEALLSEASKRPYSEFYRVVWREMNRAKNERVLQAAILPPGPTHIHAMRSMALESNRQTAMVGGFFAAIPSEYLLRITNRGHMDVSDVDVFPMPNSGHPLCSELLVRTLRLNSQTNAYAAIWAELYESTWSRIEWAVKWAGLASLAEGVDPVWTRDTPLRTERARRAAMVELDALVAVWLGIEADALVAMYHARFPVLRQYDEKMWFDAAGRRIAYAPSARGYGQSKDAWKQLTSHDDFPREASVPTGYDGPLRRADREAEMRAAHAEFTRRMHEAGWVPGATKAGLSEAAGIFDPSDEHRESGTSSSEQSHTTGGGSAS</sequence>
<keyword evidence="3" id="KW-0808">Transferase</keyword>
<keyword evidence="10" id="KW-1185">Reference proteome</keyword>
<dbReference type="PROSITE" id="PS00092">
    <property type="entry name" value="N6_MTASE"/>
    <property type="match status" value="1"/>
</dbReference>
<dbReference type="Proteomes" id="UP001432222">
    <property type="component" value="Chromosome"/>
</dbReference>
<dbReference type="EMBL" id="CP108110">
    <property type="protein sequence ID" value="WUQ86432.1"/>
    <property type="molecule type" value="Genomic_DNA"/>
</dbReference>
<evidence type="ECO:0000313" key="10">
    <source>
        <dbReference type="Proteomes" id="UP001432222"/>
    </source>
</evidence>
<evidence type="ECO:0000259" key="8">
    <source>
        <dbReference type="Pfam" id="PF20473"/>
    </source>
</evidence>
<dbReference type="EC" id="2.1.1.72" evidence="1"/>
<feature type="region of interest" description="Disordered" evidence="6">
    <location>
        <begin position="1868"/>
        <end position="1901"/>
    </location>
</feature>
<keyword evidence="2 9" id="KW-0489">Methyltransferase</keyword>
<reference evidence="9" key="1">
    <citation type="submission" date="2022-10" db="EMBL/GenBank/DDBJ databases">
        <title>The complete genomes of actinobacterial strains from the NBC collection.</title>
        <authorList>
            <person name="Joergensen T.S."/>
            <person name="Alvarez Arevalo M."/>
            <person name="Sterndorff E.B."/>
            <person name="Faurdal D."/>
            <person name="Vuksanovic O."/>
            <person name="Mourched A.-S."/>
            <person name="Charusanti P."/>
            <person name="Shaw S."/>
            <person name="Blin K."/>
            <person name="Weber T."/>
        </authorList>
    </citation>
    <scope>NUCLEOTIDE SEQUENCE</scope>
    <source>
        <strain evidence="9">NBC_00222</strain>
    </source>
</reference>
<dbReference type="SUPFAM" id="SSF53335">
    <property type="entry name" value="S-adenosyl-L-methionine-dependent methyltransferases"/>
    <property type="match status" value="1"/>
</dbReference>
<feature type="compositionally biased region" description="Polar residues" evidence="6">
    <location>
        <begin position="1885"/>
        <end position="1894"/>
    </location>
</feature>
<dbReference type="RefSeq" id="WP_328957054.1">
    <property type="nucleotide sequence ID" value="NZ_CP108110.1"/>
</dbReference>
<proteinExistence type="predicted"/>
<organism evidence="9 10">
    <name type="scientific">Kitasatospora purpeofusca</name>
    <dbReference type="NCBI Taxonomy" id="67352"/>
    <lineage>
        <taxon>Bacteria</taxon>
        <taxon>Bacillati</taxon>
        <taxon>Actinomycetota</taxon>
        <taxon>Actinomycetes</taxon>
        <taxon>Kitasatosporales</taxon>
        <taxon>Streptomycetaceae</taxon>
        <taxon>Kitasatospora</taxon>
    </lineage>
</organism>
<dbReference type="Gene3D" id="3.40.50.150">
    <property type="entry name" value="Vaccinia Virus protein VP39"/>
    <property type="match status" value="2"/>
</dbReference>
<evidence type="ECO:0000256" key="5">
    <source>
        <dbReference type="ARBA" id="ARBA00047942"/>
    </source>
</evidence>
<comment type="catalytic activity">
    <reaction evidence="5">
        <text>a 2'-deoxyadenosine in DNA + S-adenosyl-L-methionine = an N(6)-methyl-2'-deoxyadenosine in DNA + S-adenosyl-L-homocysteine + H(+)</text>
        <dbReference type="Rhea" id="RHEA:15197"/>
        <dbReference type="Rhea" id="RHEA-COMP:12418"/>
        <dbReference type="Rhea" id="RHEA-COMP:12419"/>
        <dbReference type="ChEBI" id="CHEBI:15378"/>
        <dbReference type="ChEBI" id="CHEBI:57856"/>
        <dbReference type="ChEBI" id="CHEBI:59789"/>
        <dbReference type="ChEBI" id="CHEBI:90615"/>
        <dbReference type="ChEBI" id="CHEBI:90616"/>
        <dbReference type="EC" id="2.1.1.72"/>
    </reaction>
</comment>
<evidence type="ECO:0000313" key="9">
    <source>
        <dbReference type="EMBL" id="WUQ86432.1"/>
    </source>
</evidence>